<name>A0A088F9M9_9BACT</name>
<sequence>MTLPPPTTYSSFRLRTIQRKKVKKGAAPPPFRTPCKGTSPLDPI</sequence>
<evidence type="ECO:0000313" key="2">
    <source>
        <dbReference type="EMBL" id="AIM41333.1"/>
    </source>
</evidence>
<organism evidence="2">
    <name type="scientific">Candidatus Magnetobacterium casense</name>
    <dbReference type="NCBI Taxonomy" id="1455061"/>
    <lineage>
        <taxon>Bacteria</taxon>
        <taxon>Pseudomonadati</taxon>
        <taxon>Nitrospirota</taxon>
        <taxon>Thermodesulfovibrionia</taxon>
        <taxon>Thermodesulfovibrionales</taxon>
        <taxon>Candidatus Magnetobacteriaceae</taxon>
        <taxon>Candidatus Magnetobacterium</taxon>
    </lineage>
</organism>
<protein>
    <submittedName>
        <fullName evidence="2">Uncharacterized protein</fullName>
    </submittedName>
</protein>
<reference evidence="2" key="1">
    <citation type="journal article" date="2014" name="ISME J.">
        <title>Genomic insights into the uncultured genus 'Candidatus Magnetobacterium' in the phylum Nitrospirae.</title>
        <authorList>
            <person name="Lin W."/>
            <person name="Deng A."/>
            <person name="Wang Z."/>
            <person name="Li Y."/>
            <person name="Wen T."/>
            <person name="Wu L.F."/>
            <person name="Wu M."/>
            <person name="Pan Y."/>
        </authorList>
    </citation>
    <scope>NUCLEOTIDE SEQUENCE</scope>
    <source>
        <strain evidence="2">MYR-1</strain>
    </source>
</reference>
<gene>
    <name evidence="2" type="ORF">Mcas_0738</name>
</gene>
<dbReference type="AlphaFoldDB" id="A0A088F9M9"/>
<accession>A0A088F9M9</accession>
<proteinExistence type="predicted"/>
<dbReference type="EMBL" id="KM433674">
    <property type="protein sequence ID" value="AIM41333.1"/>
    <property type="molecule type" value="Genomic_DNA"/>
</dbReference>
<evidence type="ECO:0000256" key="1">
    <source>
        <dbReference type="SAM" id="MobiDB-lite"/>
    </source>
</evidence>
<feature type="region of interest" description="Disordered" evidence="1">
    <location>
        <begin position="20"/>
        <end position="44"/>
    </location>
</feature>